<sequence>MDRPERAGRPRAGRACLRHRGARQLPGHAADSRYLRDRLVEQAAELEELRRFRELAVSRLAFQHDEIRARRTAAARGVELRRRPPLPALE</sequence>
<dbReference type="Proteomes" id="UP001595833">
    <property type="component" value="Unassembled WGS sequence"/>
</dbReference>
<feature type="compositionally biased region" description="Basic residues" evidence="1">
    <location>
        <begin position="9"/>
        <end position="22"/>
    </location>
</feature>
<keyword evidence="3" id="KW-1185">Reference proteome</keyword>
<organism evidence="2 3">
    <name type="scientific">Saccharothrix xinjiangensis</name>
    <dbReference type="NCBI Taxonomy" id="204798"/>
    <lineage>
        <taxon>Bacteria</taxon>
        <taxon>Bacillati</taxon>
        <taxon>Actinomycetota</taxon>
        <taxon>Actinomycetes</taxon>
        <taxon>Pseudonocardiales</taxon>
        <taxon>Pseudonocardiaceae</taxon>
        <taxon>Saccharothrix</taxon>
    </lineage>
</organism>
<comment type="caution">
    <text evidence="2">The sequence shown here is derived from an EMBL/GenBank/DDBJ whole genome shotgun (WGS) entry which is preliminary data.</text>
</comment>
<gene>
    <name evidence="2" type="ORF">ACFPFM_18725</name>
</gene>
<feature type="region of interest" description="Disordered" evidence="1">
    <location>
        <begin position="1"/>
        <end position="29"/>
    </location>
</feature>
<dbReference type="EMBL" id="JBHSJB010000017">
    <property type="protein sequence ID" value="MFC5055784.1"/>
    <property type="molecule type" value="Genomic_DNA"/>
</dbReference>
<reference evidence="3" key="1">
    <citation type="journal article" date="2019" name="Int. J. Syst. Evol. Microbiol.">
        <title>The Global Catalogue of Microorganisms (GCM) 10K type strain sequencing project: providing services to taxonomists for standard genome sequencing and annotation.</title>
        <authorList>
            <consortium name="The Broad Institute Genomics Platform"/>
            <consortium name="The Broad Institute Genome Sequencing Center for Infectious Disease"/>
            <person name="Wu L."/>
            <person name="Ma J."/>
        </authorList>
    </citation>
    <scope>NUCLEOTIDE SEQUENCE [LARGE SCALE GENOMIC DNA]</scope>
    <source>
        <strain evidence="3">KCTC 12848</strain>
    </source>
</reference>
<evidence type="ECO:0000313" key="3">
    <source>
        <dbReference type="Proteomes" id="UP001595833"/>
    </source>
</evidence>
<evidence type="ECO:0000313" key="2">
    <source>
        <dbReference type="EMBL" id="MFC5055784.1"/>
    </source>
</evidence>
<protein>
    <submittedName>
        <fullName evidence="2">Uncharacterized protein</fullName>
    </submittedName>
</protein>
<accession>A0ABV9Y341</accession>
<proteinExistence type="predicted"/>
<evidence type="ECO:0000256" key="1">
    <source>
        <dbReference type="SAM" id="MobiDB-lite"/>
    </source>
</evidence>
<name>A0ABV9Y341_9PSEU</name>
<dbReference type="RefSeq" id="WP_344041741.1">
    <property type="nucleotide sequence ID" value="NZ_BAAAKE010000030.1"/>
</dbReference>